<name>A0A7L6ANC8_9GAMM</name>
<dbReference type="Gene3D" id="3.30.700.10">
    <property type="entry name" value="Glycoprotein, Type 4 Pilin"/>
    <property type="match status" value="1"/>
</dbReference>
<evidence type="ECO:0000256" key="4">
    <source>
        <dbReference type="SAM" id="Phobius"/>
    </source>
</evidence>
<keyword evidence="3" id="KW-0281">Fimbrium</keyword>
<sequence>MNRNSSHGFTLIELMIVIAIIGILSAIAFPAYQAYTKRAHVTEGLTLANGAKVAIADHYSTFGSYPADNAAVGIMQATSINGQSVRSIAIAYSKVIITYNTKVQNGATIELQASSAGGAIKWTCTQGNVPASYRPTICR</sequence>
<dbReference type="Pfam" id="PF00114">
    <property type="entry name" value="Pilin"/>
    <property type="match status" value="1"/>
</dbReference>
<dbReference type="InterPro" id="IPR045584">
    <property type="entry name" value="Pilin-like"/>
</dbReference>
<dbReference type="PANTHER" id="PTHR30093:SF34">
    <property type="entry name" value="PREPILIN PEPTIDASE-DEPENDENT PROTEIN D"/>
    <property type="match status" value="1"/>
</dbReference>
<evidence type="ECO:0000313" key="6">
    <source>
        <dbReference type="Proteomes" id="UP000510621"/>
    </source>
</evidence>
<dbReference type="EMBL" id="CP059265">
    <property type="protein sequence ID" value="QLQ30549.1"/>
    <property type="molecule type" value="Genomic_DNA"/>
</dbReference>
<evidence type="ECO:0000256" key="1">
    <source>
        <dbReference type="ARBA" id="ARBA00005233"/>
    </source>
</evidence>
<keyword evidence="4" id="KW-1133">Transmembrane helix</keyword>
<dbReference type="GO" id="GO:0044096">
    <property type="term" value="C:type IV pilus"/>
    <property type="evidence" value="ECO:0007669"/>
    <property type="project" value="TreeGrafter"/>
</dbReference>
<dbReference type="PANTHER" id="PTHR30093">
    <property type="entry name" value="GENERAL SECRETION PATHWAY PROTEIN G"/>
    <property type="match status" value="1"/>
</dbReference>
<dbReference type="NCBIfam" id="TIGR02532">
    <property type="entry name" value="IV_pilin_GFxxxE"/>
    <property type="match status" value="1"/>
</dbReference>
<evidence type="ECO:0000313" key="5">
    <source>
        <dbReference type="EMBL" id="QLQ30549.1"/>
    </source>
</evidence>
<comment type="similarity">
    <text evidence="1 3">Belongs to the N-Me-Phe pilin family.</text>
</comment>
<dbReference type="Proteomes" id="UP000510621">
    <property type="component" value="Chromosome"/>
</dbReference>
<accession>A0A7L6ANC8</accession>
<keyword evidence="4" id="KW-0812">Transmembrane</keyword>
<keyword evidence="6" id="KW-1185">Reference proteome</keyword>
<feature type="transmembrane region" description="Helical" evidence="4">
    <location>
        <begin position="12"/>
        <end position="32"/>
    </location>
</feature>
<proteinExistence type="inferred from homology"/>
<evidence type="ECO:0000256" key="2">
    <source>
        <dbReference type="ARBA" id="ARBA00022481"/>
    </source>
</evidence>
<dbReference type="AlphaFoldDB" id="A0A7L6ANC8"/>
<reference evidence="5" key="1">
    <citation type="submission" date="2020-06" db="EMBL/GenBank/DDBJ databases">
        <title>Analysis procedures for assessing recovery of high quality, complete, closed genomes from Nanopore long read metagenome sequencing.</title>
        <authorList>
            <person name="Bessarab I."/>
            <person name="Arumugam K."/>
            <person name="Haryono M."/>
            <person name="Liu X."/>
            <person name="Roy S."/>
            <person name="Zuniga-Montanez R.E."/>
            <person name="Qiu G."/>
            <person name="Drautz-Moses D.I."/>
            <person name="Law Y.Y."/>
            <person name="Wuertz S."/>
            <person name="Lauro F.M."/>
            <person name="Huson D.H."/>
            <person name="Williams R.B."/>
        </authorList>
    </citation>
    <scope>NUCLEOTIDE SEQUENCE [LARGE SCALE GENOMIC DNA]</scope>
    <source>
        <strain evidence="5">SSD2</strain>
    </source>
</reference>
<dbReference type="InterPro" id="IPR012902">
    <property type="entry name" value="N_methyl_site"/>
</dbReference>
<dbReference type="PROSITE" id="PS00409">
    <property type="entry name" value="PROKAR_NTER_METHYL"/>
    <property type="match status" value="1"/>
</dbReference>
<dbReference type="SUPFAM" id="SSF54523">
    <property type="entry name" value="Pili subunits"/>
    <property type="match status" value="1"/>
</dbReference>
<dbReference type="Pfam" id="PF07963">
    <property type="entry name" value="N_methyl"/>
    <property type="match status" value="1"/>
</dbReference>
<dbReference type="InterPro" id="IPR001082">
    <property type="entry name" value="Pilin"/>
</dbReference>
<dbReference type="KEGG" id="this:HZT40_01715"/>
<dbReference type="GO" id="GO:0007155">
    <property type="term" value="P:cell adhesion"/>
    <property type="evidence" value="ECO:0007669"/>
    <property type="project" value="InterPro"/>
</dbReference>
<keyword evidence="2" id="KW-0488">Methylation</keyword>
<protein>
    <submittedName>
        <fullName evidence="5">Pilin</fullName>
    </submittedName>
</protein>
<dbReference type="GO" id="GO:0043107">
    <property type="term" value="P:type IV pilus-dependent motility"/>
    <property type="evidence" value="ECO:0007669"/>
    <property type="project" value="TreeGrafter"/>
</dbReference>
<evidence type="ECO:0000256" key="3">
    <source>
        <dbReference type="RuleBase" id="RU000389"/>
    </source>
</evidence>
<gene>
    <name evidence="5" type="ORF">HZT40_01715</name>
</gene>
<organism evidence="5 6">
    <name type="scientific">Candidatus Thiothrix singaporensis</name>
    <dbReference type="NCBI Taxonomy" id="2799669"/>
    <lineage>
        <taxon>Bacteria</taxon>
        <taxon>Pseudomonadati</taxon>
        <taxon>Pseudomonadota</taxon>
        <taxon>Gammaproteobacteria</taxon>
        <taxon>Thiotrichales</taxon>
        <taxon>Thiotrichaceae</taxon>
        <taxon>Thiothrix</taxon>
    </lineage>
</organism>
<keyword evidence="4" id="KW-0472">Membrane</keyword>